<keyword evidence="3" id="KW-1185">Reference proteome</keyword>
<dbReference type="eggNOG" id="COG3764">
    <property type="taxonomic scope" value="Bacteria"/>
</dbReference>
<gene>
    <name evidence="2" type="ORF">C731_4152</name>
</gene>
<dbReference type="AlphaFoldDB" id="K5BCX0"/>
<evidence type="ECO:0000313" key="3">
    <source>
        <dbReference type="Proteomes" id="UP000006265"/>
    </source>
</evidence>
<dbReference type="InterPro" id="IPR005754">
    <property type="entry name" value="Sortase"/>
</dbReference>
<dbReference type="PATRIC" id="fig|1122247.3.peg.3982"/>
<keyword evidence="1" id="KW-0378">Hydrolase</keyword>
<dbReference type="OrthoDB" id="4425249at2"/>
<sequence>MRRRTTRDVGVVGAVLLAGLLAPPADMHSQVSAPHADALPTPAVGGIAAVAPAAPTALQIPSLPLTARVRTLAADECPRLDPPTVEDAYWVGCRALPGTPTDGTVVVVGPSVAGSRGVFNDLTRMVAGEQIWLTTDAGVLGYRVTRLTRYRKDEVRWAPELLTRTPGRLLLVTCYTDERGLSDQNLIVEADLFAAAPKDVPPAAA</sequence>
<dbReference type="CDD" id="cd05829">
    <property type="entry name" value="Sortase_F"/>
    <property type="match status" value="1"/>
</dbReference>
<evidence type="ECO:0000256" key="1">
    <source>
        <dbReference type="ARBA" id="ARBA00022801"/>
    </source>
</evidence>
<dbReference type="GO" id="GO:0016787">
    <property type="term" value="F:hydrolase activity"/>
    <property type="evidence" value="ECO:0007669"/>
    <property type="project" value="UniProtKB-KW"/>
</dbReference>
<dbReference type="STRING" id="1122247.GCA_000379865_01298"/>
<dbReference type="Pfam" id="PF04203">
    <property type="entry name" value="Sortase"/>
    <property type="match status" value="1"/>
</dbReference>
<dbReference type="EMBL" id="AMRA01000112">
    <property type="protein sequence ID" value="EKF21837.1"/>
    <property type="molecule type" value="Genomic_DNA"/>
</dbReference>
<organism evidence="2 3">
    <name type="scientific">Mycolicibacterium hassiacum (strain DSM 44199 / CIP 105218 / JCM 12690 / 3849)</name>
    <name type="common">Mycobacterium hassiacum</name>
    <dbReference type="NCBI Taxonomy" id="1122247"/>
    <lineage>
        <taxon>Bacteria</taxon>
        <taxon>Bacillati</taxon>
        <taxon>Actinomycetota</taxon>
        <taxon>Actinomycetes</taxon>
        <taxon>Mycobacteriales</taxon>
        <taxon>Mycobacteriaceae</taxon>
        <taxon>Mycolicibacterium</taxon>
    </lineage>
</organism>
<evidence type="ECO:0000313" key="2">
    <source>
        <dbReference type="EMBL" id="EKF21837.1"/>
    </source>
</evidence>
<dbReference type="Proteomes" id="UP000006265">
    <property type="component" value="Unassembled WGS sequence"/>
</dbReference>
<dbReference type="InterPro" id="IPR023365">
    <property type="entry name" value="Sortase_dom-sf"/>
</dbReference>
<accession>K5BCX0</accession>
<dbReference type="InterPro" id="IPR042001">
    <property type="entry name" value="Sortase_F"/>
</dbReference>
<proteinExistence type="predicted"/>
<name>K5BCX0_MYCHD</name>
<reference evidence="2 3" key="1">
    <citation type="journal article" date="2012" name="J. Bacteriol.">
        <title>Genome sequence of Mycobacterium hassiacum DSM 44199, a rare source of heat-stable mycobacterial proteins.</title>
        <authorList>
            <person name="Tiago I."/>
            <person name="Maranha A."/>
            <person name="Mendes V."/>
            <person name="Alarico S."/>
            <person name="Moynihan P.J."/>
            <person name="Clarke A.J."/>
            <person name="Macedo-Ribeiro S."/>
            <person name="Pereira P.J."/>
            <person name="Empadinhas N."/>
        </authorList>
    </citation>
    <scope>NUCLEOTIDE SEQUENCE [LARGE SCALE GENOMIC DNA]</scope>
    <source>
        <strain evidence="3">DSM 44199 / CIP 105218 / JCM 12690 / 3849</strain>
    </source>
</reference>
<protein>
    <submittedName>
        <fullName evidence="2">Sortase family protein</fullName>
    </submittedName>
</protein>
<dbReference type="Gene3D" id="2.40.260.10">
    <property type="entry name" value="Sortase"/>
    <property type="match status" value="1"/>
</dbReference>
<dbReference type="RefSeq" id="WP_005631112.1">
    <property type="nucleotide sequence ID" value="NZ_AMRA01000112.1"/>
</dbReference>
<comment type="caution">
    <text evidence="2">The sequence shown here is derived from an EMBL/GenBank/DDBJ whole genome shotgun (WGS) entry which is preliminary data.</text>
</comment>
<dbReference type="SUPFAM" id="SSF63817">
    <property type="entry name" value="Sortase"/>
    <property type="match status" value="1"/>
</dbReference>